<comment type="similarity">
    <text evidence="15">Belongs to the rusA family.</text>
</comment>
<dbReference type="EMBL" id="CP017606">
    <property type="protein sequence ID" value="ATW30104.1"/>
    <property type="molecule type" value="Genomic_DNA"/>
</dbReference>
<proteinExistence type="inferred from homology"/>
<sequence length="126" mass="14338">MRIELPFPPSVNHYWVRTARRVYLSEAAKRFQRLTAIEVAQSSMKQGHHPFLGDVSVLLTLYLPDKRVRDVDNYPKGVLDALTKAGIWADDAQVRVMTVKKKDPHSDTKGGKCVVVIDDYIEEETV</sequence>
<keyword evidence="9" id="KW-0460">Magnesium</keyword>
<dbReference type="PIRSF" id="PIRSF001007">
    <property type="entry name" value="RusA"/>
    <property type="match status" value="1"/>
</dbReference>
<evidence type="ECO:0000256" key="9">
    <source>
        <dbReference type="ARBA" id="ARBA00022842"/>
    </source>
</evidence>
<evidence type="ECO:0000256" key="2">
    <source>
        <dbReference type="ARBA" id="ARBA00011738"/>
    </source>
</evidence>
<dbReference type="GO" id="GO:0008821">
    <property type="term" value="F:crossover junction DNA endonuclease activity"/>
    <property type="evidence" value="ECO:0007669"/>
    <property type="project" value="UniProtKB-EC"/>
</dbReference>
<keyword evidence="10" id="KW-0233">DNA recombination</keyword>
<evidence type="ECO:0000256" key="13">
    <source>
        <dbReference type="ARBA" id="ARBA00029354"/>
    </source>
</evidence>
<keyword evidence="11 15" id="KW-0234">DNA repair</keyword>
<dbReference type="Gene3D" id="3.30.1330.70">
    <property type="entry name" value="Holliday junction resolvase RusA"/>
    <property type="match status" value="1"/>
</dbReference>
<organism evidence="16 17">
    <name type="scientific">Candidatus Williamhamiltonella defendens</name>
    <dbReference type="NCBI Taxonomy" id="138072"/>
    <lineage>
        <taxon>Bacteria</taxon>
        <taxon>Pseudomonadati</taxon>
        <taxon>Pseudomonadota</taxon>
        <taxon>Gammaproteobacteria</taxon>
        <taxon>Enterobacterales</taxon>
        <taxon>Enterobacteriaceae</taxon>
        <taxon>aphid secondary symbionts</taxon>
        <taxon>Candidatus Williamhamiltonella</taxon>
    </lineage>
</organism>
<evidence type="ECO:0000256" key="14">
    <source>
        <dbReference type="ARBA" id="ARBA00029488"/>
    </source>
</evidence>
<evidence type="ECO:0000256" key="6">
    <source>
        <dbReference type="ARBA" id="ARBA00022759"/>
    </source>
</evidence>
<evidence type="ECO:0000313" key="17">
    <source>
        <dbReference type="Proteomes" id="UP000230008"/>
    </source>
</evidence>
<dbReference type="Proteomes" id="UP000230008">
    <property type="component" value="Chromosome"/>
</dbReference>
<dbReference type="RefSeq" id="WP_100103422.1">
    <property type="nucleotide sequence ID" value="NZ_CAWNMT010000001.1"/>
</dbReference>
<gene>
    <name evidence="16" type="ORF">BJP41_06960</name>
</gene>
<reference evidence="17" key="2">
    <citation type="submission" date="2017-11" db="EMBL/GenBank/DDBJ databases">
        <title>PacBio sequencing of new strain of the secondary endosymbiont Candidatus Hamiltonella defensa.</title>
        <authorList>
            <person name="Strand M.R."/>
            <person name="Oliver K."/>
        </authorList>
    </citation>
    <scope>NUCLEOTIDE SEQUENCE [LARGE SCALE GENOMIC DNA]</scope>
    <source>
        <strain evidence="17">A2C</strain>
    </source>
</reference>
<dbReference type="EC" id="3.1.21.10" evidence="14 15"/>
<evidence type="ECO:0000256" key="8">
    <source>
        <dbReference type="ARBA" id="ARBA00022801"/>
    </source>
</evidence>
<dbReference type="GO" id="GO:0006281">
    <property type="term" value="P:DNA repair"/>
    <property type="evidence" value="ECO:0007669"/>
    <property type="project" value="UniProtKB-KW"/>
</dbReference>
<evidence type="ECO:0000256" key="5">
    <source>
        <dbReference type="ARBA" id="ARBA00022723"/>
    </source>
</evidence>
<comment type="subunit">
    <text evidence="2">Homodimer.</text>
</comment>
<comment type="function">
    <text evidence="12">Endonuclease that resolves Holliday junction intermediates made during homologous genetic recombination and DNA repair. Exhibits sequence and structure-selective cleavage of four-way DNA junctions, where it introduces symmetrical nicks in two strands of the same polarity at the 5' side of CC dinucleotides. Corrects the defects in genetic recombination and DNA repair associated with inactivation of RuvAB or RuvC.</text>
</comment>
<evidence type="ECO:0000256" key="12">
    <source>
        <dbReference type="ARBA" id="ARBA00024745"/>
    </source>
</evidence>
<dbReference type="SUPFAM" id="SSF103084">
    <property type="entry name" value="Holliday junction resolvase RusA"/>
    <property type="match status" value="1"/>
</dbReference>
<dbReference type="InterPro" id="IPR008822">
    <property type="entry name" value="Endonuclease_RusA-like"/>
</dbReference>
<keyword evidence="7 15" id="KW-0227">DNA damage</keyword>
<reference evidence="17" key="1">
    <citation type="submission" date="2016-10" db="EMBL/GenBank/DDBJ databases">
        <authorList>
            <person name="Chevignon G."/>
        </authorList>
    </citation>
    <scope>NUCLEOTIDE SEQUENCE [LARGE SCALE GENOMIC DNA]</scope>
    <source>
        <strain evidence="17">A2C</strain>
    </source>
</reference>
<keyword evidence="5" id="KW-0479">Metal-binding</keyword>
<comment type="cofactor">
    <cofactor evidence="1">
        <name>Mg(2+)</name>
        <dbReference type="ChEBI" id="CHEBI:18420"/>
    </cofactor>
</comment>
<name>A0A2D3T8T2_9ENTR</name>
<protein>
    <recommendedName>
        <fullName evidence="3 15">Crossover junction endodeoxyribonuclease rusA</fullName>
        <ecNumber evidence="14 15">3.1.21.10</ecNumber>
    </recommendedName>
</protein>
<keyword evidence="6 15" id="KW-0255">Endonuclease</keyword>
<evidence type="ECO:0000256" key="3">
    <source>
        <dbReference type="ARBA" id="ARBA00014885"/>
    </source>
</evidence>
<evidence type="ECO:0000256" key="4">
    <source>
        <dbReference type="ARBA" id="ARBA00022722"/>
    </source>
</evidence>
<keyword evidence="4 15" id="KW-0540">Nuclease</keyword>
<evidence type="ECO:0000313" key="16">
    <source>
        <dbReference type="EMBL" id="ATW30104.1"/>
    </source>
</evidence>
<dbReference type="Pfam" id="PF05866">
    <property type="entry name" value="RusA"/>
    <property type="match status" value="1"/>
</dbReference>
<dbReference type="AlphaFoldDB" id="A0A2D3T8T2"/>
<accession>A0A2D3T8T2</accession>
<dbReference type="InterPro" id="IPR036614">
    <property type="entry name" value="RusA-like_sf"/>
</dbReference>
<comment type="function">
    <text evidence="15">Endonuclease that resolves Holliday junction intermediates made during homologous genetic recombination and DNA repair. Exhibits sequence and structure-selective cleavage of four-way DNA junctions, where it introduces symmetrical nicks in two strands of the same polarity at the 5' side of dinucleotides. Corrects the defects in genetic recombination and DNA repair associated with inactivation of ruvAB or ruvC.</text>
</comment>
<evidence type="ECO:0000256" key="10">
    <source>
        <dbReference type="ARBA" id="ARBA00023172"/>
    </source>
</evidence>
<dbReference type="InterPro" id="IPR016281">
    <property type="entry name" value="Endonuclease_RusA"/>
</dbReference>
<evidence type="ECO:0000256" key="1">
    <source>
        <dbReference type="ARBA" id="ARBA00001946"/>
    </source>
</evidence>
<comment type="catalytic activity">
    <reaction evidence="13 15">
        <text>Endonucleolytic cleavage at a junction such as a reciprocal single-stranded crossover between two homologous DNA duplexes (Holliday junction).</text>
        <dbReference type="EC" id="3.1.21.10"/>
    </reaction>
</comment>
<evidence type="ECO:0000256" key="11">
    <source>
        <dbReference type="ARBA" id="ARBA00023204"/>
    </source>
</evidence>
<evidence type="ECO:0000256" key="15">
    <source>
        <dbReference type="PIRNR" id="PIRNR001007"/>
    </source>
</evidence>
<dbReference type="GO" id="GO:0000287">
    <property type="term" value="F:magnesium ion binding"/>
    <property type="evidence" value="ECO:0007669"/>
    <property type="project" value="InterPro"/>
</dbReference>
<evidence type="ECO:0000256" key="7">
    <source>
        <dbReference type="ARBA" id="ARBA00022763"/>
    </source>
</evidence>
<dbReference type="GO" id="GO:0006310">
    <property type="term" value="P:DNA recombination"/>
    <property type="evidence" value="ECO:0007669"/>
    <property type="project" value="UniProtKB-KW"/>
</dbReference>
<keyword evidence="8 15" id="KW-0378">Hydrolase</keyword>